<evidence type="ECO:0000313" key="3">
    <source>
        <dbReference type="Proteomes" id="UP001556367"/>
    </source>
</evidence>
<keyword evidence="3" id="KW-1185">Reference proteome</keyword>
<accession>A0ABR3JA17</accession>
<gene>
    <name evidence="2" type="ORF">HGRIS_006762</name>
</gene>
<feature type="region of interest" description="Disordered" evidence="1">
    <location>
        <begin position="39"/>
        <end position="120"/>
    </location>
</feature>
<evidence type="ECO:0000313" key="2">
    <source>
        <dbReference type="EMBL" id="KAL0952499.1"/>
    </source>
</evidence>
<dbReference type="EMBL" id="JASNQZ010000010">
    <property type="protein sequence ID" value="KAL0952499.1"/>
    <property type="molecule type" value="Genomic_DNA"/>
</dbReference>
<name>A0ABR3JA17_9AGAR</name>
<organism evidence="2 3">
    <name type="scientific">Hohenbuehelia grisea</name>
    <dbReference type="NCBI Taxonomy" id="104357"/>
    <lineage>
        <taxon>Eukaryota</taxon>
        <taxon>Fungi</taxon>
        <taxon>Dikarya</taxon>
        <taxon>Basidiomycota</taxon>
        <taxon>Agaricomycotina</taxon>
        <taxon>Agaricomycetes</taxon>
        <taxon>Agaricomycetidae</taxon>
        <taxon>Agaricales</taxon>
        <taxon>Pleurotineae</taxon>
        <taxon>Pleurotaceae</taxon>
        <taxon>Hohenbuehelia</taxon>
    </lineage>
</organism>
<dbReference type="Proteomes" id="UP001556367">
    <property type="component" value="Unassembled WGS sequence"/>
</dbReference>
<sequence length="120" mass="13190">MPADDHRVAGSSTMSKARKTKHYVLDKADALQIAASIGATQEEKAREKVKKSHKNAQSQPGLPRRISSSKAKLEEAKASIASERARLKKQKLKQRKQNKSPRQSDSTSHTSVPAKKVSFA</sequence>
<evidence type="ECO:0000256" key="1">
    <source>
        <dbReference type="SAM" id="MobiDB-lite"/>
    </source>
</evidence>
<feature type="compositionally biased region" description="Polar residues" evidence="1">
    <location>
        <begin position="100"/>
        <end position="111"/>
    </location>
</feature>
<reference evidence="3" key="1">
    <citation type="submission" date="2024-06" db="EMBL/GenBank/DDBJ databases">
        <title>Multi-omics analyses provide insights into the biosynthesis of the anticancer antibiotic pleurotin in Hohenbuehelia grisea.</title>
        <authorList>
            <person name="Weaver J.A."/>
            <person name="Alberti F."/>
        </authorList>
    </citation>
    <scope>NUCLEOTIDE SEQUENCE [LARGE SCALE GENOMIC DNA]</scope>
    <source>
        <strain evidence="3">T-177</strain>
    </source>
</reference>
<feature type="compositionally biased region" description="Basic residues" evidence="1">
    <location>
        <begin position="86"/>
        <end position="99"/>
    </location>
</feature>
<feature type="compositionally biased region" description="Polar residues" evidence="1">
    <location>
        <begin position="55"/>
        <end position="70"/>
    </location>
</feature>
<proteinExistence type="predicted"/>
<comment type="caution">
    <text evidence="2">The sequence shown here is derived from an EMBL/GenBank/DDBJ whole genome shotgun (WGS) entry which is preliminary data.</text>
</comment>
<protein>
    <submittedName>
        <fullName evidence="2">Uncharacterized protein</fullName>
    </submittedName>
</protein>